<evidence type="ECO:0000313" key="2">
    <source>
        <dbReference type="Proteomes" id="UP000321922"/>
    </source>
</evidence>
<evidence type="ECO:0000313" key="1">
    <source>
        <dbReference type="EMBL" id="GEM75504.1"/>
    </source>
</evidence>
<dbReference type="Proteomes" id="UP000321922">
    <property type="component" value="Unassembled WGS sequence"/>
</dbReference>
<dbReference type="EMBL" id="BJXJ01000013">
    <property type="protein sequence ID" value="GEM75504.1"/>
    <property type="molecule type" value="Genomic_DNA"/>
</dbReference>
<dbReference type="RefSeq" id="WP_158000792.1">
    <property type="nucleotide sequence ID" value="NZ_BAOJ01000123.1"/>
</dbReference>
<organism evidence="1 2">
    <name type="scientific">Vibrio sagamiensis NBRC 104589</name>
    <dbReference type="NCBI Taxonomy" id="1219064"/>
    <lineage>
        <taxon>Bacteria</taxon>
        <taxon>Pseudomonadati</taxon>
        <taxon>Pseudomonadota</taxon>
        <taxon>Gammaproteobacteria</taxon>
        <taxon>Vibrionales</taxon>
        <taxon>Vibrionaceae</taxon>
        <taxon>Vibrio</taxon>
    </lineage>
</organism>
<gene>
    <name evidence="1" type="ORF">VSA01S_16160</name>
</gene>
<comment type="caution">
    <text evidence="1">The sequence shown here is derived from an EMBL/GenBank/DDBJ whole genome shotgun (WGS) entry which is preliminary data.</text>
</comment>
<protein>
    <submittedName>
        <fullName evidence="1">Uncharacterized protein</fullName>
    </submittedName>
</protein>
<dbReference type="AlphaFoldDB" id="A0A511QDW7"/>
<sequence>MLRFLMLSLPIPEDKDWDVLDNNFYEITRVVNLALERAAQRLTEFL</sequence>
<reference evidence="1 2" key="1">
    <citation type="submission" date="2019-07" db="EMBL/GenBank/DDBJ databases">
        <title>Whole genome shotgun sequence of Vibrio sagamiensis NBRC 104589.</title>
        <authorList>
            <person name="Hosoyama A."/>
            <person name="Uohara A."/>
            <person name="Ohji S."/>
            <person name="Ichikawa N."/>
        </authorList>
    </citation>
    <scope>NUCLEOTIDE SEQUENCE [LARGE SCALE GENOMIC DNA]</scope>
    <source>
        <strain evidence="1 2">NBRC 104589</strain>
    </source>
</reference>
<name>A0A511QDW7_9VIBR</name>
<keyword evidence="2" id="KW-1185">Reference proteome</keyword>
<accession>A0A511QDW7</accession>
<proteinExistence type="predicted"/>